<accession>A0A1H2TMU0</accession>
<dbReference type="InterPro" id="IPR000667">
    <property type="entry name" value="Peptidase_S13"/>
</dbReference>
<dbReference type="GO" id="GO:0006508">
    <property type="term" value="P:proteolysis"/>
    <property type="evidence" value="ECO:0007669"/>
    <property type="project" value="InterPro"/>
</dbReference>
<dbReference type="Gene3D" id="3.50.80.20">
    <property type="entry name" value="D-Ala-D-Ala carboxypeptidase C, peptidase S13"/>
    <property type="match status" value="1"/>
</dbReference>
<dbReference type="STRING" id="418495.SAMN05216215_1003152"/>
<evidence type="ECO:0000256" key="1">
    <source>
        <dbReference type="ARBA" id="ARBA00006096"/>
    </source>
</evidence>
<evidence type="ECO:0000313" key="5">
    <source>
        <dbReference type="EMBL" id="SDW45025.1"/>
    </source>
</evidence>
<dbReference type="Proteomes" id="UP000199529">
    <property type="component" value="Unassembled WGS sequence"/>
</dbReference>
<feature type="chain" id="PRO_5011604123" evidence="4">
    <location>
        <begin position="23"/>
        <end position="526"/>
    </location>
</feature>
<dbReference type="RefSeq" id="WP_093261717.1">
    <property type="nucleotide sequence ID" value="NZ_FNOK01000003.1"/>
</dbReference>
<keyword evidence="5" id="KW-0121">Carboxypeptidase</keyword>
<sequence>MRRRWGLAFGLAAALGASVAFVAPSGAAPSGPDALRVDLDDILADERLNGSHAGVVVRDPAADEVLYSRQATDRATPASNAKLLTSAAALEALGPDYRFRTDVVTAGRQQGPALFGDLYLRGTGDPTLLAADYERLAEQVAASGVRVVHGRLLADDTWFDDVPLGTGWAWDDEPYYYAAPVSALTVAPNTDFDAGTALVRVSPTAEGSRADVRLEPATGVVQIDNRTTTSAADGEPDVTVQRDHGGSRVVVTGSVPAGSQPFEDLTSVPDASAYAADVFARALAAHGVVVKGTGEGAAPADARALASRQSMPLRELLVPFLKLSNNGHAEVLVKAMGREVRGEGSWSAGLEVLTEKLSGLGVNPDVLRVVDGSGLSTMDQVTPDQLALLLDNVRERPWFRSWYDALPVAGVADRMVGGTLRNRMGGTAAENNVHAKTGSLTGVTSLSGYVTAANGRELVFSVVFNDFLTGSPRDLEDAIAIRLAEYDGADDRPSGRVHVPKSRTHVDDPGTPVDETALECSWVKAC</sequence>
<dbReference type="SUPFAM" id="SSF56601">
    <property type="entry name" value="beta-lactamase/transpeptidase-like"/>
    <property type="match status" value="1"/>
</dbReference>
<dbReference type="InterPro" id="IPR012338">
    <property type="entry name" value="Beta-lactam/transpept-like"/>
</dbReference>
<gene>
    <name evidence="5" type="ORF">SAMN05216215_1003152</name>
</gene>
<evidence type="ECO:0000256" key="4">
    <source>
        <dbReference type="SAM" id="SignalP"/>
    </source>
</evidence>
<evidence type="ECO:0000313" key="6">
    <source>
        <dbReference type="Proteomes" id="UP000199529"/>
    </source>
</evidence>
<proteinExistence type="inferred from homology"/>
<evidence type="ECO:0000256" key="2">
    <source>
        <dbReference type="ARBA" id="ARBA00022801"/>
    </source>
</evidence>
<dbReference type="GO" id="GO:0004185">
    <property type="term" value="F:serine-type carboxypeptidase activity"/>
    <property type="evidence" value="ECO:0007669"/>
    <property type="project" value="InterPro"/>
</dbReference>
<dbReference type="AlphaFoldDB" id="A0A1H2TMU0"/>
<dbReference type="NCBIfam" id="TIGR00666">
    <property type="entry name" value="PBP4"/>
    <property type="match status" value="1"/>
</dbReference>
<dbReference type="Gene3D" id="3.40.710.10">
    <property type="entry name" value="DD-peptidase/beta-lactamase superfamily"/>
    <property type="match status" value="2"/>
</dbReference>
<name>A0A1H2TMU0_9PSEU</name>
<keyword evidence="6" id="KW-1185">Reference proteome</keyword>
<evidence type="ECO:0000256" key="3">
    <source>
        <dbReference type="SAM" id="MobiDB-lite"/>
    </source>
</evidence>
<dbReference type="PRINTS" id="PR00922">
    <property type="entry name" value="DADACBPTASE3"/>
</dbReference>
<organism evidence="5 6">
    <name type="scientific">Saccharopolyspora shandongensis</name>
    <dbReference type="NCBI Taxonomy" id="418495"/>
    <lineage>
        <taxon>Bacteria</taxon>
        <taxon>Bacillati</taxon>
        <taxon>Actinomycetota</taxon>
        <taxon>Actinomycetes</taxon>
        <taxon>Pseudonocardiales</taxon>
        <taxon>Pseudonocardiaceae</taxon>
        <taxon>Saccharopolyspora</taxon>
    </lineage>
</organism>
<keyword evidence="5" id="KW-0645">Protease</keyword>
<reference evidence="6" key="1">
    <citation type="submission" date="2016-10" db="EMBL/GenBank/DDBJ databases">
        <authorList>
            <person name="Varghese N."/>
            <person name="Submissions S."/>
        </authorList>
    </citation>
    <scope>NUCLEOTIDE SEQUENCE [LARGE SCALE GENOMIC DNA]</scope>
    <source>
        <strain evidence="6">CGMCC 4.3530</strain>
    </source>
</reference>
<dbReference type="PANTHER" id="PTHR30023">
    <property type="entry name" value="D-ALANYL-D-ALANINE CARBOXYPEPTIDASE"/>
    <property type="match status" value="1"/>
</dbReference>
<feature type="region of interest" description="Disordered" evidence="3">
    <location>
        <begin position="492"/>
        <end position="512"/>
    </location>
</feature>
<comment type="similarity">
    <text evidence="1">Belongs to the peptidase S13 family.</text>
</comment>
<dbReference type="PANTHER" id="PTHR30023:SF0">
    <property type="entry name" value="PENICILLIN-SENSITIVE CARBOXYPEPTIDASE A"/>
    <property type="match status" value="1"/>
</dbReference>
<feature type="signal peptide" evidence="4">
    <location>
        <begin position="1"/>
        <end position="22"/>
    </location>
</feature>
<protein>
    <submittedName>
        <fullName evidence="5">D-alanyl-D-alanine carboxypeptidase / D-alanyl-D-alanine-endopeptidase (Penicillin-binding protein 4)</fullName>
    </submittedName>
</protein>
<dbReference type="Pfam" id="PF02113">
    <property type="entry name" value="Peptidase_S13"/>
    <property type="match status" value="1"/>
</dbReference>
<dbReference type="GO" id="GO:0000270">
    <property type="term" value="P:peptidoglycan metabolic process"/>
    <property type="evidence" value="ECO:0007669"/>
    <property type="project" value="TreeGrafter"/>
</dbReference>
<dbReference type="OrthoDB" id="9802627at2"/>
<keyword evidence="4" id="KW-0732">Signal</keyword>
<dbReference type="EMBL" id="FNOK01000003">
    <property type="protein sequence ID" value="SDW45025.1"/>
    <property type="molecule type" value="Genomic_DNA"/>
</dbReference>
<keyword evidence="2" id="KW-0378">Hydrolase</keyword>